<keyword evidence="4" id="KW-1185">Reference proteome</keyword>
<dbReference type="EMBL" id="MU853812">
    <property type="protein sequence ID" value="KAK3939404.1"/>
    <property type="molecule type" value="Genomic_DNA"/>
</dbReference>
<keyword evidence="1" id="KW-0378">Hydrolase</keyword>
<dbReference type="Pfam" id="PF07470">
    <property type="entry name" value="Glyco_hydro_88"/>
    <property type="match status" value="1"/>
</dbReference>
<dbReference type="GO" id="GO:0016798">
    <property type="term" value="F:hydrolase activity, acting on glycosyl bonds"/>
    <property type="evidence" value="ECO:0007669"/>
    <property type="project" value="UniProtKB-KW"/>
</dbReference>
<evidence type="ECO:0000313" key="4">
    <source>
        <dbReference type="Proteomes" id="UP001303473"/>
    </source>
</evidence>
<keyword evidence="3" id="KW-0326">Glycosidase</keyword>
<dbReference type="InterPro" id="IPR012341">
    <property type="entry name" value="6hp_glycosidase-like_sf"/>
</dbReference>
<feature type="chain" id="PRO_5042885209" evidence="2">
    <location>
        <begin position="19"/>
        <end position="401"/>
    </location>
</feature>
<dbReference type="InterPro" id="IPR052043">
    <property type="entry name" value="PolySaccharide_Degr_Enz"/>
</dbReference>
<accession>A0AAN6N6Q1</accession>
<dbReference type="GO" id="GO:0005975">
    <property type="term" value="P:carbohydrate metabolic process"/>
    <property type="evidence" value="ECO:0007669"/>
    <property type="project" value="InterPro"/>
</dbReference>
<keyword evidence="2" id="KW-0732">Signal</keyword>
<name>A0AAN6N6Q1_9PEZI</name>
<proteinExistence type="predicted"/>
<dbReference type="Proteomes" id="UP001303473">
    <property type="component" value="Unassembled WGS sequence"/>
</dbReference>
<dbReference type="PANTHER" id="PTHR33886">
    <property type="entry name" value="UNSATURATED RHAMNOGALACTURONAN HYDROLASE (EUROFUNG)"/>
    <property type="match status" value="1"/>
</dbReference>
<comment type="caution">
    <text evidence="3">The sequence shown here is derived from an EMBL/GenBank/DDBJ whole genome shotgun (WGS) entry which is preliminary data.</text>
</comment>
<evidence type="ECO:0000256" key="1">
    <source>
        <dbReference type="ARBA" id="ARBA00022801"/>
    </source>
</evidence>
<dbReference type="PANTHER" id="PTHR33886:SF8">
    <property type="entry name" value="UNSATURATED RHAMNOGALACTURONAN HYDROLASE (EUROFUNG)"/>
    <property type="match status" value="1"/>
</dbReference>
<feature type="signal peptide" evidence="2">
    <location>
        <begin position="1"/>
        <end position="18"/>
    </location>
</feature>
<dbReference type="InterPro" id="IPR010905">
    <property type="entry name" value="Glyco_hydro_88"/>
</dbReference>
<dbReference type="Gene3D" id="1.50.10.10">
    <property type="match status" value="1"/>
</dbReference>
<protein>
    <submittedName>
        <fullName evidence="3">Six-hairpin glycosidase-like protein</fullName>
    </submittedName>
</protein>
<dbReference type="PROSITE" id="PS50007">
    <property type="entry name" value="PIPLC_X_DOMAIN"/>
    <property type="match status" value="1"/>
</dbReference>
<gene>
    <name evidence="3" type="ORF">QBC46DRAFT_388116</name>
</gene>
<dbReference type="InterPro" id="IPR008928">
    <property type="entry name" value="6-hairpin_glycosidase_sf"/>
</dbReference>
<dbReference type="AlphaFoldDB" id="A0AAN6N6Q1"/>
<dbReference type="PROSITE" id="PS51257">
    <property type="entry name" value="PROKAR_LIPOPROTEIN"/>
    <property type="match status" value="1"/>
</dbReference>
<reference evidence="4" key="1">
    <citation type="journal article" date="2023" name="Mol. Phylogenet. Evol.">
        <title>Genome-scale phylogeny and comparative genomics of the fungal order Sordariales.</title>
        <authorList>
            <person name="Hensen N."/>
            <person name="Bonometti L."/>
            <person name="Westerberg I."/>
            <person name="Brannstrom I.O."/>
            <person name="Guillou S."/>
            <person name="Cros-Aarteil S."/>
            <person name="Calhoun S."/>
            <person name="Haridas S."/>
            <person name="Kuo A."/>
            <person name="Mondo S."/>
            <person name="Pangilinan J."/>
            <person name="Riley R."/>
            <person name="LaButti K."/>
            <person name="Andreopoulos B."/>
            <person name="Lipzen A."/>
            <person name="Chen C."/>
            <person name="Yan M."/>
            <person name="Daum C."/>
            <person name="Ng V."/>
            <person name="Clum A."/>
            <person name="Steindorff A."/>
            <person name="Ohm R.A."/>
            <person name="Martin F."/>
            <person name="Silar P."/>
            <person name="Natvig D.O."/>
            <person name="Lalanne C."/>
            <person name="Gautier V."/>
            <person name="Ament-Velasquez S.L."/>
            <person name="Kruys A."/>
            <person name="Hutchinson M.I."/>
            <person name="Powell A.J."/>
            <person name="Barry K."/>
            <person name="Miller A.N."/>
            <person name="Grigoriev I.V."/>
            <person name="Debuchy R."/>
            <person name="Gladieux P."/>
            <person name="Hiltunen Thoren M."/>
            <person name="Johannesson H."/>
        </authorList>
    </citation>
    <scope>NUCLEOTIDE SEQUENCE [LARGE SCALE GENOMIC DNA]</scope>
    <source>
        <strain evidence="4">CBS 340.73</strain>
    </source>
</reference>
<dbReference type="SUPFAM" id="SSF48208">
    <property type="entry name" value="Six-hairpin glycosidases"/>
    <property type="match status" value="1"/>
</dbReference>
<sequence>MKLFSPLLLSLSVSACAARSGKPYSTCMIESIISRQQGVVSSGAATSTLESGVLALTLEAWLEQHPVSNANHHNISAYLDSVLRAIIPVFKNNAPATSLLPLDRLSVGQALLSKQHHLATNETTAALSTLNTSLEIQKRNGYGGLWYYVYPNWSYLDGVVSFLPYMAAANWSRADMLNQIQLLHSHCFDRDGSGLLVHGYDASLTAVWANAETGGSPYVWGRSLGWYLAGLVNAFDLLSKQQTNKTDVNTGKLIREIEAQIKKLCGRLVDYADRETGAWWQLPTFPGRQGNFLESSSTALFIFALLKAARLGVVSGDVVAVALRAYNYTVGHFVTRDETDGTLGYNGTVAVCSLNSTATYEYYTSRPIVANSLLGEAAFVLASLEVERLGGYVGASVALET</sequence>
<evidence type="ECO:0000313" key="3">
    <source>
        <dbReference type="EMBL" id="KAK3939404.1"/>
    </source>
</evidence>
<organism evidence="3 4">
    <name type="scientific">Diplogelasinospora grovesii</name>
    <dbReference type="NCBI Taxonomy" id="303347"/>
    <lineage>
        <taxon>Eukaryota</taxon>
        <taxon>Fungi</taxon>
        <taxon>Dikarya</taxon>
        <taxon>Ascomycota</taxon>
        <taxon>Pezizomycotina</taxon>
        <taxon>Sordariomycetes</taxon>
        <taxon>Sordariomycetidae</taxon>
        <taxon>Sordariales</taxon>
        <taxon>Diplogelasinosporaceae</taxon>
        <taxon>Diplogelasinospora</taxon>
    </lineage>
</organism>
<evidence type="ECO:0000256" key="2">
    <source>
        <dbReference type="SAM" id="SignalP"/>
    </source>
</evidence>